<feature type="domain" description="Rhodanese" evidence="1">
    <location>
        <begin position="15"/>
        <end position="102"/>
    </location>
</feature>
<reference evidence="2 5" key="3">
    <citation type="submission" date="2020-07" db="EMBL/GenBank/DDBJ databases">
        <title>Sequencing the genomes of 1000 actinobacteria strains.</title>
        <authorList>
            <person name="Klenk H.-P."/>
        </authorList>
    </citation>
    <scope>NUCLEOTIDE SEQUENCE [LARGE SCALE GENOMIC DNA]</scope>
    <source>
        <strain evidence="2 5">DSM 45278</strain>
    </source>
</reference>
<comment type="caution">
    <text evidence="3">The sequence shown here is derived from an EMBL/GenBank/DDBJ whole genome shotgun (WGS) entry which is preliminary data.</text>
</comment>
<accession>A0A1V3C6Q7</accession>
<dbReference type="OrthoDB" id="9800872at2"/>
<organism evidence="3 4">
    <name type="scientific">Nocardiopsis sinuspersici</name>
    <dbReference type="NCBI Taxonomy" id="501010"/>
    <lineage>
        <taxon>Bacteria</taxon>
        <taxon>Bacillati</taxon>
        <taxon>Actinomycetota</taxon>
        <taxon>Actinomycetes</taxon>
        <taxon>Streptosporangiales</taxon>
        <taxon>Nocardiopsidaceae</taxon>
        <taxon>Nocardiopsis</taxon>
    </lineage>
</organism>
<dbReference type="STRING" id="501010.NOSIN_21410"/>
<gene>
    <name evidence="2" type="ORF">HNR06_002215</name>
    <name evidence="3" type="ORF">NOSIN_21410</name>
</gene>
<dbReference type="GO" id="GO:0016740">
    <property type="term" value="F:transferase activity"/>
    <property type="evidence" value="ECO:0007669"/>
    <property type="project" value="UniProtKB-KW"/>
</dbReference>
<reference evidence="3" key="2">
    <citation type="submission" date="2016-08" db="EMBL/GenBank/DDBJ databases">
        <authorList>
            <person name="Seilhamer J.J."/>
        </authorList>
    </citation>
    <scope>NUCLEOTIDE SEQUENCE [LARGE SCALE GENOMIC DNA]</scope>
    <source>
        <strain evidence="3">UTMC102</strain>
    </source>
</reference>
<accession>A0A7Y9XBA8</accession>
<dbReference type="PANTHER" id="PTHR43031:SF1">
    <property type="entry name" value="PYRIDINE NUCLEOTIDE-DISULPHIDE OXIDOREDUCTASE"/>
    <property type="match status" value="1"/>
</dbReference>
<dbReference type="AlphaFoldDB" id="A0A1V3C6Q7"/>
<sequence>MFGNNEVPEANATEVPEDAYLLDVREDDEWNAGHAPDATHIPLGELGQRAAEVPQDRRVYVVCRAGGRSAQAVAALNQAGWDSVNVSGGMQAWQHAGRDLASEAGAEPRVI</sequence>
<evidence type="ECO:0000313" key="3">
    <source>
        <dbReference type="EMBL" id="OOC56070.1"/>
    </source>
</evidence>
<dbReference type="PROSITE" id="PS50206">
    <property type="entry name" value="RHODANESE_3"/>
    <property type="match status" value="1"/>
</dbReference>
<proteinExistence type="predicted"/>
<dbReference type="EMBL" id="JACCHL010000001">
    <property type="protein sequence ID" value="NYH52626.1"/>
    <property type="molecule type" value="Genomic_DNA"/>
</dbReference>
<dbReference type="Proteomes" id="UP000584931">
    <property type="component" value="Unassembled WGS sequence"/>
</dbReference>
<dbReference type="SUPFAM" id="SSF52821">
    <property type="entry name" value="Rhodanese/Cell cycle control phosphatase"/>
    <property type="match status" value="1"/>
</dbReference>
<evidence type="ECO:0000313" key="5">
    <source>
        <dbReference type="Proteomes" id="UP000584931"/>
    </source>
</evidence>
<dbReference type="InterPro" id="IPR050229">
    <property type="entry name" value="GlpE_sulfurtransferase"/>
</dbReference>
<dbReference type="RefSeq" id="WP_077692506.1">
    <property type="nucleotide sequence ID" value="NZ_JACCHL010000001.1"/>
</dbReference>
<dbReference type="InterPro" id="IPR001763">
    <property type="entry name" value="Rhodanese-like_dom"/>
</dbReference>
<dbReference type="PANTHER" id="PTHR43031">
    <property type="entry name" value="FAD-DEPENDENT OXIDOREDUCTASE"/>
    <property type="match status" value="1"/>
</dbReference>
<reference evidence="4" key="1">
    <citation type="submission" date="2016-08" db="EMBL/GenBank/DDBJ databases">
        <authorList>
            <person name="Tokovenko B."/>
            <person name="Kalinowski J."/>
        </authorList>
    </citation>
    <scope>NUCLEOTIDE SEQUENCE [LARGE SCALE GENOMIC DNA]</scope>
    <source>
        <strain evidence="4">UTMC102</strain>
    </source>
</reference>
<evidence type="ECO:0000313" key="2">
    <source>
        <dbReference type="EMBL" id="NYH52626.1"/>
    </source>
</evidence>
<dbReference type="Proteomes" id="UP000189004">
    <property type="component" value="Unassembled WGS sequence"/>
</dbReference>
<dbReference type="InterPro" id="IPR036873">
    <property type="entry name" value="Rhodanese-like_dom_sf"/>
</dbReference>
<protein>
    <submittedName>
        <fullName evidence="2 3">Sulfurtransferase</fullName>
    </submittedName>
</protein>
<dbReference type="CDD" id="cd00158">
    <property type="entry name" value="RHOD"/>
    <property type="match status" value="1"/>
</dbReference>
<name>A0A1V3C6Q7_9ACTN</name>
<keyword evidence="3" id="KW-0808">Transferase</keyword>
<dbReference type="Pfam" id="PF00581">
    <property type="entry name" value="Rhodanese"/>
    <property type="match status" value="1"/>
</dbReference>
<keyword evidence="4" id="KW-1185">Reference proteome</keyword>
<evidence type="ECO:0000313" key="4">
    <source>
        <dbReference type="Proteomes" id="UP000189004"/>
    </source>
</evidence>
<dbReference type="Gene3D" id="3.40.250.10">
    <property type="entry name" value="Rhodanese-like domain"/>
    <property type="match status" value="1"/>
</dbReference>
<dbReference type="EMBL" id="MCOK01000001">
    <property type="protein sequence ID" value="OOC56070.1"/>
    <property type="molecule type" value="Genomic_DNA"/>
</dbReference>
<evidence type="ECO:0000259" key="1">
    <source>
        <dbReference type="PROSITE" id="PS50206"/>
    </source>
</evidence>
<dbReference type="SMART" id="SM00450">
    <property type="entry name" value="RHOD"/>
    <property type="match status" value="1"/>
</dbReference>